<accession>A0ACC3SZQ5</accession>
<comment type="caution">
    <text evidence="1">The sequence shown here is derived from an EMBL/GenBank/DDBJ whole genome shotgun (WGS) entry which is preliminary data.</text>
</comment>
<gene>
    <name evidence="1" type="ORF">V1525DRAFT_433031</name>
</gene>
<sequence length="291" mass="32776">MRGAAGKFRSQHQAAALQTIISSPGYSYLVVLPTGGGKSDLLFLSALYERQNRRITLLVVPYVALRHDIIRRATEFGLNVVHWSARTKTDSIITAEIVVFSVESMDSGAFRSFLTEHFIAKNGNSIVARIFSDEAHTTPAFHPQTDGQTERTNQTLEHTDMTPFYASFGYHPTWTFDLPTGTATIARGTDRLEHLSKVHTDLKSSMNIAQQDQSRFYDRSHTPLSLNVGDQVFLSTRNLKLKTIPQAQPSLSWSVSGCRPQLRMFYFSRVFRAIEEQSGYKVTDFTPMALY</sequence>
<evidence type="ECO:0000313" key="1">
    <source>
        <dbReference type="EMBL" id="KAK9237131.1"/>
    </source>
</evidence>
<protein>
    <submittedName>
        <fullName evidence="1">Uncharacterized protein</fullName>
    </submittedName>
</protein>
<reference evidence="2" key="1">
    <citation type="journal article" date="2024" name="Front. Bioeng. Biotechnol.">
        <title>Genome-scale model development and genomic sequencing of the oleaginous clade Lipomyces.</title>
        <authorList>
            <person name="Czajka J.J."/>
            <person name="Han Y."/>
            <person name="Kim J."/>
            <person name="Mondo S.J."/>
            <person name="Hofstad B.A."/>
            <person name="Robles A."/>
            <person name="Haridas S."/>
            <person name="Riley R."/>
            <person name="LaButti K."/>
            <person name="Pangilinan J."/>
            <person name="Andreopoulos W."/>
            <person name="Lipzen A."/>
            <person name="Yan J."/>
            <person name="Wang M."/>
            <person name="Ng V."/>
            <person name="Grigoriev I.V."/>
            <person name="Spatafora J.W."/>
            <person name="Magnuson J.K."/>
            <person name="Baker S.E."/>
            <person name="Pomraning K.R."/>
        </authorList>
    </citation>
    <scope>NUCLEOTIDE SEQUENCE [LARGE SCALE GENOMIC DNA]</scope>
    <source>
        <strain evidence="2">CBS 7786</strain>
    </source>
</reference>
<proteinExistence type="predicted"/>
<dbReference type="Proteomes" id="UP001433508">
    <property type="component" value="Unassembled WGS sequence"/>
</dbReference>
<dbReference type="EMBL" id="MU971373">
    <property type="protein sequence ID" value="KAK9237131.1"/>
    <property type="molecule type" value="Genomic_DNA"/>
</dbReference>
<evidence type="ECO:0000313" key="2">
    <source>
        <dbReference type="Proteomes" id="UP001433508"/>
    </source>
</evidence>
<name>A0ACC3SZQ5_LIPKO</name>
<keyword evidence="2" id="KW-1185">Reference proteome</keyword>
<organism evidence="1 2">
    <name type="scientific">Lipomyces kononenkoae</name>
    <name type="common">Yeast</name>
    <dbReference type="NCBI Taxonomy" id="34357"/>
    <lineage>
        <taxon>Eukaryota</taxon>
        <taxon>Fungi</taxon>
        <taxon>Dikarya</taxon>
        <taxon>Ascomycota</taxon>
        <taxon>Saccharomycotina</taxon>
        <taxon>Lipomycetes</taxon>
        <taxon>Lipomycetales</taxon>
        <taxon>Lipomycetaceae</taxon>
        <taxon>Lipomyces</taxon>
    </lineage>
</organism>